<reference evidence="1" key="1">
    <citation type="journal article" date="2023" name="IMA Fungus">
        <title>Comparative genomic study of the Penicillium genus elucidates a diverse pangenome and 15 lateral gene transfer events.</title>
        <authorList>
            <person name="Petersen C."/>
            <person name="Sorensen T."/>
            <person name="Nielsen M.R."/>
            <person name="Sondergaard T.E."/>
            <person name="Sorensen J.L."/>
            <person name="Fitzpatrick D.A."/>
            <person name="Frisvad J.C."/>
            <person name="Nielsen K.L."/>
        </authorList>
    </citation>
    <scope>NUCLEOTIDE SEQUENCE</scope>
    <source>
        <strain evidence="1">IBT 17514</strain>
    </source>
</reference>
<dbReference type="PANTHER" id="PTHR36922:SF1">
    <property type="entry name" value="DUF1993 DOMAIN-CONTAINING PROTEIN"/>
    <property type="match status" value="1"/>
</dbReference>
<evidence type="ECO:0008006" key="3">
    <source>
        <dbReference type="Google" id="ProtNLM"/>
    </source>
</evidence>
<proteinExistence type="predicted"/>
<sequence>MSSSLTVYDGTIVHAQGVLRTLFHLIEMAEQQPNPDALIQAKLHETMKPLKFQFFIITLLVERMLQMLAGREPVGSQDEVATYAGAKDLIQRLLTALAEVDKDTVERNGPVVTTTKLGLVELNKSGTEITTSMILPNLFFHLSTAYGILRKEGVTLVKKDYLYAFLYQDILPIQ</sequence>
<reference evidence="1" key="2">
    <citation type="submission" date="2023-01" db="EMBL/GenBank/DDBJ databases">
        <authorList>
            <person name="Petersen C."/>
        </authorList>
    </citation>
    <scope>NUCLEOTIDE SEQUENCE</scope>
    <source>
        <strain evidence="1">IBT 17514</strain>
    </source>
</reference>
<dbReference type="EMBL" id="JAQJAN010000019">
    <property type="protein sequence ID" value="KAJ5709073.1"/>
    <property type="molecule type" value="Genomic_DNA"/>
</dbReference>
<dbReference type="PANTHER" id="PTHR36922">
    <property type="entry name" value="BLL2446 PROTEIN"/>
    <property type="match status" value="1"/>
</dbReference>
<evidence type="ECO:0000313" key="1">
    <source>
        <dbReference type="EMBL" id="KAJ5709073.1"/>
    </source>
</evidence>
<protein>
    <recommendedName>
        <fullName evidence="3">DUF1993 domain-containing protein</fullName>
    </recommendedName>
</protein>
<gene>
    <name evidence="1" type="ORF">N7493_010407</name>
</gene>
<dbReference type="Proteomes" id="UP001215712">
    <property type="component" value="Unassembled WGS sequence"/>
</dbReference>
<comment type="caution">
    <text evidence="1">The sequence shown here is derived from an EMBL/GenBank/DDBJ whole genome shotgun (WGS) entry which is preliminary data.</text>
</comment>
<dbReference type="Gene3D" id="1.20.120.450">
    <property type="entry name" value="dinb family like domain"/>
    <property type="match status" value="1"/>
</dbReference>
<accession>A0AAD6MRM9</accession>
<keyword evidence="2" id="KW-1185">Reference proteome</keyword>
<evidence type="ECO:0000313" key="2">
    <source>
        <dbReference type="Proteomes" id="UP001215712"/>
    </source>
</evidence>
<dbReference type="SUPFAM" id="SSF109854">
    <property type="entry name" value="DinB/YfiT-like putative metalloenzymes"/>
    <property type="match status" value="1"/>
</dbReference>
<name>A0AAD6MRM9_9EURO</name>
<dbReference type="AlphaFoldDB" id="A0AAD6MRM9"/>
<dbReference type="InterPro" id="IPR018531">
    <property type="entry name" value="DUF1993"/>
</dbReference>
<organism evidence="1 2">
    <name type="scientific">Penicillium malachiteum</name>
    <dbReference type="NCBI Taxonomy" id="1324776"/>
    <lineage>
        <taxon>Eukaryota</taxon>
        <taxon>Fungi</taxon>
        <taxon>Dikarya</taxon>
        <taxon>Ascomycota</taxon>
        <taxon>Pezizomycotina</taxon>
        <taxon>Eurotiomycetes</taxon>
        <taxon>Eurotiomycetidae</taxon>
        <taxon>Eurotiales</taxon>
        <taxon>Aspergillaceae</taxon>
        <taxon>Penicillium</taxon>
    </lineage>
</organism>
<dbReference type="InterPro" id="IPR034660">
    <property type="entry name" value="DinB/YfiT-like"/>
</dbReference>
<dbReference type="Pfam" id="PF09351">
    <property type="entry name" value="DUF1993"/>
    <property type="match status" value="1"/>
</dbReference>